<accession>A0A1H7R1K8</accession>
<evidence type="ECO:0000313" key="1">
    <source>
        <dbReference type="EMBL" id="SEL53794.1"/>
    </source>
</evidence>
<protein>
    <submittedName>
        <fullName evidence="1">Uncharacterized protein</fullName>
    </submittedName>
</protein>
<name>A0A1H7R1K8_STRJI</name>
<keyword evidence="2" id="KW-1185">Reference proteome</keyword>
<reference evidence="2" key="1">
    <citation type="submission" date="2016-10" db="EMBL/GenBank/DDBJ databases">
        <authorList>
            <person name="Varghese N."/>
        </authorList>
    </citation>
    <scope>NUCLEOTIDE SEQUENCE [LARGE SCALE GENOMIC DNA]</scope>
    <source>
        <strain evidence="2">DSM 45096 / BCRC 16803 / CGMCC 4.1857 / CIP 109030 / JCM 12277 / KCTC 19219 / NBRC 100920 / 33214</strain>
    </source>
</reference>
<gene>
    <name evidence="1" type="ORF">SAMN05414137_109316</name>
</gene>
<dbReference type="AlphaFoldDB" id="A0A1H7R1K8"/>
<evidence type="ECO:0000313" key="2">
    <source>
        <dbReference type="Proteomes" id="UP000183015"/>
    </source>
</evidence>
<dbReference type="Proteomes" id="UP000183015">
    <property type="component" value="Unassembled WGS sequence"/>
</dbReference>
<dbReference type="EMBL" id="FOAZ01000009">
    <property type="protein sequence ID" value="SEL53794.1"/>
    <property type="molecule type" value="Genomic_DNA"/>
</dbReference>
<organism evidence="1 2">
    <name type="scientific">Streptacidiphilus jiangxiensis</name>
    <dbReference type="NCBI Taxonomy" id="235985"/>
    <lineage>
        <taxon>Bacteria</taxon>
        <taxon>Bacillati</taxon>
        <taxon>Actinomycetota</taxon>
        <taxon>Actinomycetes</taxon>
        <taxon>Kitasatosporales</taxon>
        <taxon>Streptomycetaceae</taxon>
        <taxon>Streptacidiphilus</taxon>
    </lineage>
</organism>
<dbReference type="OrthoDB" id="4311196at2"/>
<proteinExistence type="predicted"/>
<dbReference type="RefSeq" id="WP_042445695.1">
    <property type="nucleotide sequence ID" value="NZ_BBPN01000009.1"/>
</dbReference>
<sequence>MESSPPQDVVVGNSVVSFDGRVLELFGHAARQGNRVHVALVTGVVVHDTQAVVTVRGGTDYTVVLSGVDEATKAGVRALMERVAQAAGLTS</sequence>